<sequence length="88" mass="10389">MTMTFPIYRLMEVFSSSFWLHNLRDLSCKNDPQHYGYWGIRIYAEIMESRPISVSKPHIHIHIHTHTHTHIDIHICSNLPRPIPGSDL</sequence>
<dbReference type="AlphaFoldDB" id="A0A183I4Q8"/>
<organism evidence="3">
    <name type="scientific">Onchocerca flexuosa</name>
    <dbReference type="NCBI Taxonomy" id="387005"/>
    <lineage>
        <taxon>Eukaryota</taxon>
        <taxon>Metazoa</taxon>
        <taxon>Ecdysozoa</taxon>
        <taxon>Nematoda</taxon>
        <taxon>Chromadorea</taxon>
        <taxon>Rhabditida</taxon>
        <taxon>Spirurina</taxon>
        <taxon>Spiruromorpha</taxon>
        <taxon>Filarioidea</taxon>
        <taxon>Onchocercidae</taxon>
        <taxon>Onchocerca</taxon>
    </lineage>
</organism>
<evidence type="ECO:0000313" key="2">
    <source>
        <dbReference type="Proteomes" id="UP000267606"/>
    </source>
</evidence>
<evidence type="ECO:0000313" key="3">
    <source>
        <dbReference type="WBParaSite" id="OFLC_0001473101-mRNA-1"/>
    </source>
</evidence>
<name>A0A183I4Q8_9BILA</name>
<reference evidence="1 2" key="2">
    <citation type="submission" date="2018-11" db="EMBL/GenBank/DDBJ databases">
        <authorList>
            <consortium name="Pathogen Informatics"/>
        </authorList>
    </citation>
    <scope>NUCLEOTIDE SEQUENCE [LARGE SCALE GENOMIC DNA]</scope>
</reference>
<evidence type="ECO:0000313" key="1">
    <source>
        <dbReference type="EMBL" id="VDP18408.1"/>
    </source>
</evidence>
<accession>A0A183I4Q8</accession>
<keyword evidence="2" id="KW-1185">Reference proteome</keyword>
<reference evidence="3" key="1">
    <citation type="submission" date="2016-06" db="UniProtKB">
        <authorList>
            <consortium name="WormBaseParasite"/>
        </authorList>
    </citation>
    <scope>IDENTIFICATION</scope>
</reference>
<dbReference type="Proteomes" id="UP000267606">
    <property type="component" value="Unassembled WGS sequence"/>
</dbReference>
<protein>
    <submittedName>
        <fullName evidence="3">Ovule protein</fullName>
    </submittedName>
</protein>
<dbReference type="WBParaSite" id="OFLC_0001473101-mRNA-1">
    <property type="protein sequence ID" value="OFLC_0001473101-mRNA-1"/>
    <property type="gene ID" value="OFLC_0001473101"/>
</dbReference>
<proteinExistence type="predicted"/>
<dbReference type="EMBL" id="UZAJ01041122">
    <property type="protein sequence ID" value="VDP18408.1"/>
    <property type="molecule type" value="Genomic_DNA"/>
</dbReference>
<gene>
    <name evidence="1" type="ORF">OFLC_LOCUS14720</name>
</gene>